<feature type="transmembrane region" description="Helical" evidence="1">
    <location>
        <begin position="47"/>
        <end position="70"/>
    </location>
</feature>
<gene>
    <name evidence="2" type="ORF">phytr_10820</name>
</gene>
<feature type="transmembrane region" description="Helical" evidence="1">
    <location>
        <begin position="153"/>
        <end position="174"/>
    </location>
</feature>
<evidence type="ECO:0000256" key="1">
    <source>
        <dbReference type="SAM" id="Phobius"/>
    </source>
</evidence>
<sequence>MLNKFLMLLKYESKVLIKTHQILSKLFWIFLICNFATPIILGKNMHYLCAPLFVIVFFPSILTIIYLNIVSKDLNDGSMDFILITYSRYTILFAKLISLFLFPLIALVLYAAIIILFFALKLPGALILLFCGLALCLQTSSLALVLAIKRLSIFSILMPAFLILNMVLCGFLYHNPQGSLIYIILGVVVLNLTVIVGLTNHLIRRA</sequence>
<protein>
    <submittedName>
        <fullName evidence="2">CcmB family protein</fullName>
    </submittedName>
</protein>
<dbReference type="AlphaFoldDB" id="A0A2P1P9S2"/>
<evidence type="ECO:0000313" key="3">
    <source>
        <dbReference type="Proteomes" id="UP000241762"/>
    </source>
</evidence>
<keyword evidence="1" id="KW-0812">Transmembrane</keyword>
<keyword evidence="3" id="KW-1185">Reference proteome</keyword>
<keyword evidence="1" id="KW-0472">Membrane</keyword>
<feature type="transmembrane region" description="Helical" evidence="1">
    <location>
        <begin position="91"/>
        <end position="119"/>
    </location>
</feature>
<evidence type="ECO:0000313" key="2">
    <source>
        <dbReference type="EMBL" id="AVP88009.1"/>
    </source>
</evidence>
<feature type="transmembrane region" description="Helical" evidence="1">
    <location>
        <begin position="125"/>
        <end position="146"/>
    </location>
</feature>
<feature type="transmembrane region" description="Helical" evidence="1">
    <location>
        <begin position="21"/>
        <end position="41"/>
    </location>
</feature>
<dbReference type="KEGG" id="ptc:phytr_10820"/>
<organism evidence="2 3">
    <name type="scientific">Candidatus Phycorickettsia trachydisci</name>
    <dbReference type="NCBI Taxonomy" id="2115978"/>
    <lineage>
        <taxon>Bacteria</taxon>
        <taxon>Pseudomonadati</taxon>
        <taxon>Pseudomonadota</taxon>
        <taxon>Alphaproteobacteria</taxon>
        <taxon>Rickettsiales</taxon>
        <taxon>Rickettsiaceae</taxon>
        <taxon>Candidatus Phycorickettsia</taxon>
    </lineage>
</organism>
<feature type="transmembrane region" description="Helical" evidence="1">
    <location>
        <begin position="180"/>
        <end position="203"/>
    </location>
</feature>
<keyword evidence="1" id="KW-1133">Transmembrane helix</keyword>
<dbReference type="EMBL" id="CP027845">
    <property type="protein sequence ID" value="AVP88009.1"/>
    <property type="molecule type" value="Genomic_DNA"/>
</dbReference>
<dbReference type="Proteomes" id="UP000241762">
    <property type="component" value="Chromosome"/>
</dbReference>
<reference evidence="2 3" key="1">
    <citation type="submission" date="2018-03" db="EMBL/GenBank/DDBJ databases">
        <title>A gene transfer event suggests a long-term partnership between eustigmatophyte algae and a novel lineage of endosymbiotic bacteria.</title>
        <authorList>
            <person name="Yurchenko T."/>
            <person name="Sevcikova T."/>
            <person name="Pribyl P."/>
            <person name="El Karkouri K."/>
            <person name="Klimes V."/>
            <person name="Amaral R."/>
            <person name="Zbrankova V."/>
            <person name="Kim E."/>
            <person name="Raoult D."/>
            <person name="Santos L.M.A."/>
            <person name="Elias M."/>
        </authorList>
    </citation>
    <scope>NUCLEOTIDE SEQUENCE [LARGE SCALE GENOMIC DNA]</scope>
    <source>
        <strain evidence="2">CCALA 838</strain>
    </source>
</reference>
<name>A0A2P1P9S2_9RICK</name>
<proteinExistence type="predicted"/>
<accession>A0A2P1P9S2</accession>